<dbReference type="InterPro" id="IPR050482">
    <property type="entry name" value="Sensor_HK_TwoCompSys"/>
</dbReference>
<evidence type="ECO:0000256" key="3">
    <source>
        <dbReference type="ARBA" id="ARBA00023012"/>
    </source>
</evidence>
<dbReference type="Gene3D" id="3.30.450.20">
    <property type="entry name" value="PAS domain"/>
    <property type="match status" value="1"/>
</dbReference>
<dbReference type="GO" id="GO:0016020">
    <property type="term" value="C:membrane"/>
    <property type="evidence" value="ECO:0007669"/>
    <property type="project" value="InterPro"/>
</dbReference>
<dbReference type="InterPro" id="IPR011712">
    <property type="entry name" value="Sig_transdc_His_kin_sub3_dim/P"/>
</dbReference>
<organism evidence="7 8">
    <name type="scientific">Thiomonas bhubaneswarensis</name>
    <dbReference type="NCBI Taxonomy" id="339866"/>
    <lineage>
        <taxon>Bacteria</taxon>
        <taxon>Pseudomonadati</taxon>
        <taxon>Pseudomonadota</taxon>
        <taxon>Betaproteobacteria</taxon>
        <taxon>Burkholderiales</taxon>
        <taxon>Thiomonas</taxon>
    </lineage>
</organism>
<evidence type="ECO:0000259" key="6">
    <source>
        <dbReference type="Pfam" id="PF07730"/>
    </source>
</evidence>
<keyword evidence="1" id="KW-0808">Transferase</keyword>
<dbReference type="STRING" id="339866.GCA_001418255_00337"/>
<feature type="domain" description="Signal transduction histidine kinase subgroup 3 dimerisation and phosphoacceptor" evidence="6">
    <location>
        <begin position="183"/>
        <end position="248"/>
    </location>
</feature>
<dbReference type="CDD" id="cd16917">
    <property type="entry name" value="HATPase_UhpB-NarQ-NarX-like"/>
    <property type="match status" value="1"/>
</dbReference>
<keyword evidence="3" id="KW-0902">Two-component regulatory system</keyword>
<dbReference type="PANTHER" id="PTHR24421">
    <property type="entry name" value="NITRATE/NITRITE SENSOR PROTEIN NARX-RELATED"/>
    <property type="match status" value="1"/>
</dbReference>
<dbReference type="Proteomes" id="UP000183649">
    <property type="component" value="Unassembled WGS sequence"/>
</dbReference>
<feature type="domain" description="Histidine kinase/HSP90-like ATPase" evidence="5">
    <location>
        <begin position="287"/>
        <end position="379"/>
    </location>
</feature>
<dbReference type="PANTHER" id="PTHR24421:SF59">
    <property type="entry name" value="OXYGEN SENSOR HISTIDINE KINASE NREB"/>
    <property type="match status" value="1"/>
</dbReference>
<evidence type="ECO:0000256" key="4">
    <source>
        <dbReference type="SAM" id="MobiDB-lite"/>
    </source>
</evidence>
<keyword evidence="8" id="KW-1185">Reference proteome</keyword>
<name>A0A0K6HS70_9BURK</name>
<dbReference type="AlphaFoldDB" id="A0A0K6HS70"/>
<gene>
    <name evidence="7" type="ORF">Ga0061069_101339</name>
</gene>
<dbReference type="SUPFAM" id="SSF55874">
    <property type="entry name" value="ATPase domain of HSP90 chaperone/DNA topoisomerase II/histidine kinase"/>
    <property type="match status" value="1"/>
</dbReference>
<accession>A0A0K6HS70</accession>
<sequence>MKVGCTGATPTAHHKMTPSKQNHAEDSSARVAPRPIAAVDPRDLIEQLPGFVFRLRHEGAQLHFDFASASCEAVLGLPAGALLASAKSVLDLIDARDLPAFHAGLQASVGSGQWNWEGRMHTPHGLKWVNLRARTRATGALAAESVGIMLNVTQSHLRESQLLDQSTDLRQTASHLESVREAERARMARDLHDDLGQVLTALQMDMALLRRRFGAPESAVLFDNVDKLIRAAADAGRRVAAELRPSVLDLGLEAALRWMAEQYAKRYDLRVITQMKVSREVDDLIATELFRVAQEGLTNVARHAKARKAWVRCFEADDGRVCISVEDDGVGYSPATVAGAPPSRGLRGMRERAAVFDGNFQLDQSPHGGVRVRVCLPVAGETARG</sequence>
<evidence type="ECO:0000256" key="2">
    <source>
        <dbReference type="ARBA" id="ARBA00022777"/>
    </source>
</evidence>
<dbReference type="Gene3D" id="1.20.5.1930">
    <property type="match status" value="1"/>
</dbReference>
<dbReference type="EMBL" id="CYHF01000001">
    <property type="protein sequence ID" value="CUA93734.1"/>
    <property type="molecule type" value="Genomic_DNA"/>
</dbReference>
<dbReference type="GO" id="GO:0000155">
    <property type="term" value="F:phosphorelay sensor kinase activity"/>
    <property type="evidence" value="ECO:0007669"/>
    <property type="project" value="InterPro"/>
</dbReference>
<evidence type="ECO:0000256" key="1">
    <source>
        <dbReference type="ARBA" id="ARBA00022679"/>
    </source>
</evidence>
<evidence type="ECO:0000259" key="5">
    <source>
        <dbReference type="Pfam" id="PF02518"/>
    </source>
</evidence>
<keyword evidence="2 7" id="KW-0418">Kinase</keyword>
<dbReference type="Pfam" id="PF02518">
    <property type="entry name" value="HATPase_c"/>
    <property type="match status" value="1"/>
</dbReference>
<dbReference type="InterPro" id="IPR003594">
    <property type="entry name" value="HATPase_dom"/>
</dbReference>
<dbReference type="InterPro" id="IPR036890">
    <property type="entry name" value="HATPase_C_sf"/>
</dbReference>
<reference evidence="8" key="1">
    <citation type="submission" date="2015-08" db="EMBL/GenBank/DDBJ databases">
        <authorList>
            <person name="Varghese N."/>
        </authorList>
    </citation>
    <scope>NUCLEOTIDE SEQUENCE [LARGE SCALE GENOMIC DNA]</scope>
    <source>
        <strain evidence="8">DSM 18181</strain>
    </source>
</reference>
<dbReference type="Gene3D" id="3.30.565.10">
    <property type="entry name" value="Histidine kinase-like ATPase, C-terminal domain"/>
    <property type="match status" value="1"/>
</dbReference>
<feature type="region of interest" description="Disordered" evidence="4">
    <location>
        <begin position="1"/>
        <end position="32"/>
    </location>
</feature>
<evidence type="ECO:0000313" key="7">
    <source>
        <dbReference type="EMBL" id="CUA93734.1"/>
    </source>
</evidence>
<protein>
    <submittedName>
        <fullName evidence="7">Signal transduction histidine kinase</fullName>
    </submittedName>
</protein>
<evidence type="ECO:0000313" key="8">
    <source>
        <dbReference type="Proteomes" id="UP000183649"/>
    </source>
</evidence>
<proteinExistence type="predicted"/>
<dbReference type="GO" id="GO:0046983">
    <property type="term" value="F:protein dimerization activity"/>
    <property type="evidence" value="ECO:0007669"/>
    <property type="project" value="InterPro"/>
</dbReference>
<dbReference type="Pfam" id="PF07730">
    <property type="entry name" value="HisKA_3"/>
    <property type="match status" value="1"/>
</dbReference>